<evidence type="ECO:0000313" key="2">
    <source>
        <dbReference type="Proteomes" id="UP001148737"/>
    </source>
</evidence>
<reference evidence="1" key="1">
    <citation type="submission" date="2022-07" db="EMBL/GenBank/DDBJ databases">
        <title>Genome Sequence of Lecanicillium saksenae.</title>
        <authorList>
            <person name="Buettner E."/>
        </authorList>
    </citation>
    <scope>NUCLEOTIDE SEQUENCE</scope>
    <source>
        <strain evidence="1">VT-O1</strain>
    </source>
</reference>
<dbReference type="EMBL" id="JANAKD010000990">
    <property type="protein sequence ID" value="KAJ3484933.1"/>
    <property type="molecule type" value="Genomic_DNA"/>
</dbReference>
<gene>
    <name evidence="1" type="ORF">NLG97_g6931</name>
</gene>
<keyword evidence="2" id="KW-1185">Reference proteome</keyword>
<comment type="caution">
    <text evidence="1">The sequence shown here is derived from an EMBL/GenBank/DDBJ whole genome shotgun (WGS) entry which is preliminary data.</text>
</comment>
<evidence type="ECO:0000313" key="1">
    <source>
        <dbReference type="EMBL" id="KAJ3484933.1"/>
    </source>
</evidence>
<sequence length="203" mass="20905">MSSPMPLSTKIAHVAAIEAGAAKAFVKPDAHLANALASTAKNDMPPIQVSALQGQLLAIQARFVGAKTVLEIGALGGYSTICLSKTGAKVTSIEIDAKHRDVASENLRAAGIEPDIILGRRAGGAPEARERGQGLTRKNGCIFVDNVIQELITCHDGSVGEGTLVAKAGADTRVTATLVPKITGKEGVVDNAFIDGFVIAIVN</sequence>
<organism evidence="1 2">
    <name type="scientific">Lecanicillium saksenae</name>
    <dbReference type="NCBI Taxonomy" id="468837"/>
    <lineage>
        <taxon>Eukaryota</taxon>
        <taxon>Fungi</taxon>
        <taxon>Dikarya</taxon>
        <taxon>Ascomycota</taxon>
        <taxon>Pezizomycotina</taxon>
        <taxon>Sordariomycetes</taxon>
        <taxon>Hypocreomycetidae</taxon>
        <taxon>Hypocreales</taxon>
        <taxon>Cordycipitaceae</taxon>
        <taxon>Lecanicillium</taxon>
    </lineage>
</organism>
<protein>
    <submittedName>
        <fullName evidence="1">Uncharacterized protein</fullName>
    </submittedName>
</protein>
<name>A0ACC1QPI5_9HYPO</name>
<accession>A0ACC1QPI5</accession>
<proteinExistence type="predicted"/>
<dbReference type="Proteomes" id="UP001148737">
    <property type="component" value="Unassembled WGS sequence"/>
</dbReference>